<keyword evidence="13" id="KW-0333">Golgi apparatus</keyword>
<dbReference type="GO" id="GO:0009312">
    <property type="term" value="P:oligosaccharide biosynthetic process"/>
    <property type="evidence" value="ECO:0007669"/>
    <property type="project" value="InterPro"/>
</dbReference>
<organism evidence="26 27">
    <name type="scientific">Cylicocyclus nassatus</name>
    <name type="common">Nematode worm</name>
    <dbReference type="NCBI Taxonomy" id="53992"/>
    <lineage>
        <taxon>Eukaryota</taxon>
        <taxon>Metazoa</taxon>
        <taxon>Ecdysozoa</taxon>
        <taxon>Nematoda</taxon>
        <taxon>Chromadorea</taxon>
        <taxon>Rhabditida</taxon>
        <taxon>Rhabditina</taxon>
        <taxon>Rhabditomorpha</taxon>
        <taxon>Strongyloidea</taxon>
        <taxon>Strongylidae</taxon>
        <taxon>Cylicocyclus</taxon>
    </lineage>
</organism>
<feature type="binding site" evidence="23">
    <location>
        <position position="166"/>
    </location>
    <ligand>
        <name>substrate</name>
    </ligand>
</feature>
<dbReference type="EC" id="2.4.1.143" evidence="5"/>
<feature type="binding site" evidence="23">
    <location>
        <begin position="241"/>
        <end position="245"/>
    </location>
    <ligand>
        <name>substrate</name>
    </ligand>
</feature>
<evidence type="ECO:0000256" key="22">
    <source>
        <dbReference type="ARBA" id="ARBA00093257"/>
    </source>
</evidence>
<protein>
    <recommendedName>
        <fullName evidence="6">Alpha-1,6-mannosyl-glycoprotein 2-beta-N-acetylglucosaminyltransferase</fullName>
        <ecNumber evidence="5">2.4.1.143</ecNumber>
    </recommendedName>
    <alternativeName>
        <fullName evidence="21">Beta-1,2-N-acetylglucosaminyltransferase II</fullName>
    </alternativeName>
    <alternativeName>
        <fullName evidence="20">GlcNAc-T II</fullName>
    </alternativeName>
    <alternativeName>
        <fullName evidence="19">Mannoside acetylglucosaminyltransferase 2</fullName>
    </alternativeName>
    <alternativeName>
        <fullName evidence="18">N-glycosyl-oligosaccharide-glycoprotein N-acetylglucosaminyltransferase II</fullName>
    </alternativeName>
</protein>
<evidence type="ECO:0000256" key="10">
    <source>
        <dbReference type="ARBA" id="ARBA00022723"/>
    </source>
</evidence>
<keyword evidence="10 24" id="KW-0479">Metal-binding</keyword>
<evidence type="ECO:0000313" key="27">
    <source>
        <dbReference type="Proteomes" id="UP001176961"/>
    </source>
</evidence>
<keyword evidence="11" id="KW-0735">Signal-anchor</keyword>
<keyword evidence="9" id="KW-0812">Transmembrane</keyword>
<comment type="catalytic activity">
    <reaction evidence="22">
        <text>an N(4)-{beta-D-GlcNAc-(1-&gt;2)-alpha-D-Man-(1-&gt;3)-[alpha-D-Man-(1-&gt;6)]-beta-D-Man-(1-&gt;4)-beta-D-GlcNAc-(1-&gt;4)-beta-D-GlcNAc}-L-asparaginyl-[protein] + UDP-N-acetyl-alpha-D-glucosamine = N(4)-{beta-D-GlcNAc-(1-&gt;2)-alpha-D-Man-(1-&gt;3)-[beta-D-GlcNAc-(1-&gt;2)-alpha-D-Man-(1-&gt;6)]-beta-D-Man-(1-&gt;4)-beta-D-GlcNAc-(1-&gt;4)-beta-D-GlcNAc}-L-asparaginyl-[protein] + UDP + H(+)</text>
        <dbReference type="Rhea" id="RHEA:12941"/>
        <dbReference type="Rhea" id="RHEA-COMP:13526"/>
        <dbReference type="Rhea" id="RHEA-COMP:14369"/>
        <dbReference type="ChEBI" id="CHEBI:15378"/>
        <dbReference type="ChEBI" id="CHEBI:57705"/>
        <dbReference type="ChEBI" id="CHEBI:58223"/>
        <dbReference type="ChEBI" id="CHEBI:60615"/>
        <dbReference type="ChEBI" id="CHEBI:60651"/>
        <dbReference type="EC" id="2.4.1.143"/>
    </reaction>
</comment>
<evidence type="ECO:0000256" key="4">
    <source>
        <dbReference type="ARBA" id="ARBA00011011"/>
    </source>
</evidence>
<evidence type="ECO:0000256" key="16">
    <source>
        <dbReference type="ARBA" id="ARBA00023180"/>
    </source>
</evidence>
<evidence type="ECO:0000256" key="9">
    <source>
        <dbReference type="ARBA" id="ARBA00022692"/>
    </source>
</evidence>
<evidence type="ECO:0000256" key="15">
    <source>
        <dbReference type="ARBA" id="ARBA00023157"/>
    </source>
</evidence>
<comment type="caution">
    <text evidence="26">The sequence shown here is derived from an EMBL/GenBank/DDBJ whole genome shotgun (WGS) entry which is preliminary data.</text>
</comment>
<dbReference type="GO" id="GO:0005795">
    <property type="term" value="C:Golgi stack"/>
    <property type="evidence" value="ECO:0007669"/>
    <property type="project" value="InterPro"/>
</dbReference>
<comment type="cofactor">
    <cofactor evidence="1 24">
        <name>Mn(2+)</name>
        <dbReference type="ChEBI" id="CHEBI:29035"/>
    </cofactor>
</comment>
<evidence type="ECO:0000256" key="11">
    <source>
        <dbReference type="ARBA" id="ARBA00022968"/>
    </source>
</evidence>
<evidence type="ECO:0000256" key="1">
    <source>
        <dbReference type="ARBA" id="ARBA00001936"/>
    </source>
</evidence>
<evidence type="ECO:0000256" key="20">
    <source>
        <dbReference type="ARBA" id="ARBA00032552"/>
    </source>
</evidence>
<dbReference type="InterPro" id="IPR029044">
    <property type="entry name" value="Nucleotide-diphossugar_trans"/>
</dbReference>
<evidence type="ECO:0000256" key="18">
    <source>
        <dbReference type="ARBA" id="ARBA00029663"/>
    </source>
</evidence>
<feature type="binding site" evidence="24">
    <location>
        <position position="274"/>
    </location>
    <ligand>
        <name>Mn(2+)</name>
        <dbReference type="ChEBI" id="CHEBI:29035"/>
    </ligand>
</feature>
<evidence type="ECO:0000256" key="5">
    <source>
        <dbReference type="ARBA" id="ARBA00012613"/>
    </source>
</evidence>
<evidence type="ECO:0000256" key="17">
    <source>
        <dbReference type="ARBA" id="ARBA00023211"/>
    </source>
</evidence>
<evidence type="ECO:0000256" key="24">
    <source>
        <dbReference type="PIRSR" id="PIRSR607754-2"/>
    </source>
</evidence>
<keyword evidence="7" id="KW-0328">Glycosyltransferase</keyword>
<feature type="disulfide bond" evidence="25">
    <location>
        <begin position="208"/>
        <end position="222"/>
    </location>
</feature>
<evidence type="ECO:0000256" key="6">
    <source>
        <dbReference type="ARBA" id="ARBA00014817"/>
    </source>
</evidence>
<evidence type="ECO:0000256" key="14">
    <source>
        <dbReference type="ARBA" id="ARBA00023136"/>
    </source>
</evidence>
<dbReference type="InterPro" id="IPR007754">
    <property type="entry name" value="GlcNAc_II"/>
</dbReference>
<keyword evidence="15 25" id="KW-1015">Disulfide bond</keyword>
<dbReference type="AlphaFoldDB" id="A0AA36MBA5"/>
<feature type="disulfide bond" evidence="25">
    <location>
        <begin position="296"/>
        <end position="299"/>
    </location>
</feature>
<keyword evidence="27" id="KW-1185">Reference proteome</keyword>
<dbReference type="GO" id="GO:0046872">
    <property type="term" value="F:metal ion binding"/>
    <property type="evidence" value="ECO:0007669"/>
    <property type="project" value="UniProtKB-KW"/>
</dbReference>
<evidence type="ECO:0000256" key="2">
    <source>
        <dbReference type="ARBA" id="ARBA00004323"/>
    </source>
</evidence>
<dbReference type="GO" id="GO:0006487">
    <property type="term" value="P:protein N-linked glycosylation"/>
    <property type="evidence" value="ECO:0007669"/>
    <property type="project" value="TreeGrafter"/>
</dbReference>
<evidence type="ECO:0000256" key="23">
    <source>
        <dbReference type="PIRSR" id="PIRSR607754-1"/>
    </source>
</evidence>
<evidence type="ECO:0000256" key="8">
    <source>
        <dbReference type="ARBA" id="ARBA00022679"/>
    </source>
</evidence>
<keyword evidence="8" id="KW-0808">Transferase</keyword>
<evidence type="ECO:0000256" key="7">
    <source>
        <dbReference type="ARBA" id="ARBA00022676"/>
    </source>
</evidence>
<evidence type="ECO:0000256" key="25">
    <source>
        <dbReference type="PIRSR" id="PIRSR607754-3"/>
    </source>
</evidence>
<feature type="binding site" evidence="24">
    <location>
        <position position="388"/>
    </location>
    <ligand>
        <name>Mn(2+)</name>
        <dbReference type="ChEBI" id="CHEBI:29035"/>
    </ligand>
</feature>
<comment type="pathway">
    <text evidence="3">Protein modification; protein glycosylation.</text>
</comment>
<evidence type="ECO:0000313" key="26">
    <source>
        <dbReference type="EMBL" id="CAJ0603337.1"/>
    </source>
</evidence>
<feature type="disulfide bond" evidence="25">
    <location>
        <begin position="353"/>
        <end position="452"/>
    </location>
</feature>
<proteinExistence type="inferred from homology"/>
<accession>A0AA36MBA5</accession>
<evidence type="ECO:0000256" key="19">
    <source>
        <dbReference type="ARBA" id="ARBA00031203"/>
    </source>
</evidence>
<keyword evidence="12" id="KW-1133">Transmembrane helix</keyword>
<dbReference type="EMBL" id="CATQJL010000305">
    <property type="protein sequence ID" value="CAJ0603337.1"/>
    <property type="molecule type" value="Genomic_DNA"/>
</dbReference>
<dbReference type="PANTHER" id="PTHR12871:SF0">
    <property type="entry name" value="ALPHA-1,6-MANNOSYL-GLYCOPROTEIN 2-BETA-N-ACETYLGLUCOSAMINYLTRANSFERASE"/>
    <property type="match status" value="1"/>
</dbReference>
<evidence type="ECO:0000256" key="3">
    <source>
        <dbReference type="ARBA" id="ARBA00004922"/>
    </source>
</evidence>
<evidence type="ECO:0000256" key="12">
    <source>
        <dbReference type="ARBA" id="ARBA00022989"/>
    </source>
</evidence>
<name>A0AA36MBA5_CYLNA</name>
<dbReference type="GO" id="GO:0000139">
    <property type="term" value="C:Golgi membrane"/>
    <property type="evidence" value="ECO:0007669"/>
    <property type="project" value="UniProtKB-SubCell"/>
</dbReference>
<dbReference type="Pfam" id="PF05060">
    <property type="entry name" value="MGAT2"/>
    <property type="match status" value="1"/>
</dbReference>
<reference evidence="26" key="1">
    <citation type="submission" date="2023-07" db="EMBL/GenBank/DDBJ databases">
        <authorList>
            <consortium name="CYATHOMIX"/>
        </authorList>
    </citation>
    <scope>NUCLEOTIDE SEQUENCE</scope>
    <source>
        <strain evidence="26">N/A</strain>
    </source>
</reference>
<keyword evidence="14" id="KW-0472">Membrane</keyword>
<keyword evidence="16" id="KW-0325">Glycoprotein</keyword>
<feature type="disulfide bond" evidence="25">
    <location>
        <begin position="348"/>
        <end position="371"/>
    </location>
</feature>
<evidence type="ECO:0000256" key="21">
    <source>
        <dbReference type="ARBA" id="ARBA00032915"/>
    </source>
</evidence>
<feature type="binding site" evidence="23">
    <location>
        <begin position="135"/>
        <end position="139"/>
    </location>
    <ligand>
        <name>substrate</name>
    </ligand>
</feature>
<dbReference type="PANTHER" id="PTHR12871">
    <property type="entry name" value="BETA-1,2-N-ACETYLGLUCOSAMINYLTRANSFERASE II"/>
    <property type="match status" value="1"/>
</dbReference>
<dbReference type="GO" id="GO:0008455">
    <property type="term" value="F:alpha-1,6-mannosylglycoprotein 2-beta-N-acetylglucosaminyltransferase activity"/>
    <property type="evidence" value="ECO:0007669"/>
    <property type="project" value="UniProtKB-EC"/>
</dbReference>
<dbReference type="Gene3D" id="3.90.550.10">
    <property type="entry name" value="Spore Coat Polysaccharide Biosynthesis Protein SpsA, Chain A"/>
    <property type="match status" value="1"/>
</dbReference>
<keyword evidence="17 24" id="KW-0464">Manganese</keyword>
<comment type="similarity">
    <text evidence="4">Belongs to the glycosyltransferase 16 (GT16) protein family.</text>
</comment>
<gene>
    <name evidence="26" type="ORF">CYNAS_LOCUS15320</name>
</gene>
<sequence length="489" mass="56505">MSLISRFQYSQNFLRTSLRKAGRITLKCKFSKMFKVFLVRYGEELRYRMVHESGSSLKETYIPQLGTSGILEDAPRRAELNDILENSWDYATGANFTISGQDIVTSVNFLNENFEILNLGRFGPVEGVKLVIVIQVHNRSNYLGYLIESLRSAKGIQDALLVFSHDINVAVINEMVRNITFARVIQIYYPYNTQLFPHIFPGQDFRDCPERIGKTAAEAMRCQNYEHPDKYGNYRVAKLTQIKHHWWWKMNFVFDGIYDRYALTEPWVLLLEEDHFVAPDALHVLDKIIQNRKTYCEKCEIISLGFYLKSYTNYGNHIAKLGAHPWYSSKHNMGMAFRRETWMKVKNCSELFCKYDDYNWDWSLMHVVVKCLSERFRVIFTKSPRVIHIGDCGVHTHRCNAHNAYAAAVEVMRKHAGVLFPEQLTVADVSRRSPKPSKENGGWGDVRDHALCRANTYPLSTAAHRIPELSDLLKSTVHIGPNATRKGVL</sequence>
<dbReference type="Proteomes" id="UP001176961">
    <property type="component" value="Unassembled WGS sequence"/>
</dbReference>
<comment type="subcellular location">
    <subcellularLocation>
        <location evidence="2">Golgi apparatus membrane</location>
        <topology evidence="2">Single-pass type II membrane protein</topology>
    </subcellularLocation>
</comment>
<evidence type="ECO:0000256" key="13">
    <source>
        <dbReference type="ARBA" id="ARBA00023034"/>
    </source>
</evidence>
<dbReference type="SUPFAM" id="SSF53448">
    <property type="entry name" value="Nucleotide-diphospho-sugar transferases"/>
    <property type="match status" value="1"/>
</dbReference>